<protein>
    <submittedName>
        <fullName evidence="2">Uncharacterized protein</fullName>
    </submittedName>
</protein>
<keyword evidence="3" id="KW-1185">Reference proteome</keyword>
<organism evidence="2 3">
    <name type="scientific">Plutella xylostella</name>
    <name type="common">Diamondback moth</name>
    <name type="synonym">Plutella maculipennis</name>
    <dbReference type="NCBI Taxonomy" id="51655"/>
    <lineage>
        <taxon>Eukaryota</taxon>
        <taxon>Metazoa</taxon>
        <taxon>Ecdysozoa</taxon>
        <taxon>Arthropoda</taxon>
        <taxon>Hexapoda</taxon>
        <taxon>Insecta</taxon>
        <taxon>Pterygota</taxon>
        <taxon>Neoptera</taxon>
        <taxon>Endopterygota</taxon>
        <taxon>Lepidoptera</taxon>
        <taxon>Glossata</taxon>
        <taxon>Ditrysia</taxon>
        <taxon>Yponomeutoidea</taxon>
        <taxon>Plutellidae</taxon>
        <taxon>Plutella</taxon>
    </lineage>
</organism>
<gene>
    <name evidence="2" type="ORF">JYU34_006176</name>
</gene>
<feature type="non-terminal residue" evidence="2">
    <location>
        <position position="57"/>
    </location>
</feature>
<feature type="non-terminal residue" evidence="2">
    <location>
        <position position="1"/>
    </location>
</feature>
<dbReference type="Proteomes" id="UP000823941">
    <property type="component" value="Chromosome 8"/>
</dbReference>
<evidence type="ECO:0000313" key="3">
    <source>
        <dbReference type="Proteomes" id="UP000823941"/>
    </source>
</evidence>
<evidence type="ECO:0000313" key="2">
    <source>
        <dbReference type="EMBL" id="KAG7308906.1"/>
    </source>
</evidence>
<accession>A0ABQ7QV27</accession>
<dbReference type="EMBL" id="JAHIBW010000008">
    <property type="protein sequence ID" value="KAG7308906.1"/>
    <property type="molecule type" value="Genomic_DNA"/>
</dbReference>
<comment type="caution">
    <text evidence="2">The sequence shown here is derived from an EMBL/GenBank/DDBJ whole genome shotgun (WGS) entry which is preliminary data.</text>
</comment>
<proteinExistence type="predicted"/>
<reference evidence="2 3" key="1">
    <citation type="submission" date="2021-06" db="EMBL/GenBank/DDBJ databases">
        <title>A haploid diamondback moth (Plutella xylostella L.) genome assembly resolves 31 chromosomes and identifies a diamide resistance mutation.</title>
        <authorList>
            <person name="Ward C.M."/>
            <person name="Perry K.D."/>
            <person name="Baker G."/>
            <person name="Powis K."/>
            <person name="Heckel D.G."/>
            <person name="Baxter S.W."/>
        </authorList>
    </citation>
    <scope>NUCLEOTIDE SEQUENCE [LARGE SCALE GENOMIC DNA]</scope>
    <source>
        <strain evidence="2 3">LV</strain>
        <tissue evidence="2">Single pupa</tissue>
    </source>
</reference>
<name>A0ABQ7QV27_PLUXY</name>
<evidence type="ECO:0000256" key="1">
    <source>
        <dbReference type="SAM" id="MobiDB-lite"/>
    </source>
</evidence>
<feature type="region of interest" description="Disordered" evidence="1">
    <location>
        <begin position="35"/>
        <end position="57"/>
    </location>
</feature>
<feature type="compositionally biased region" description="Basic residues" evidence="1">
    <location>
        <begin position="48"/>
        <end position="57"/>
    </location>
</feature>
<sequence>TPWDAPNQPLLPHKRAPTLLDLKSMPGFERFFQTLQGKRAPASPNKQPRWKTKKGRP</sequence>